<feature type="compositionally biased region" description="Low complexity" evidence="1">
    <location>
        <begin position="36"/>
        <end position="47"/>
    </location>
</feature>
<gene>
    <name evidence="3" type="ORF">GCM10023198_19530</name>
</gene>
<dbReference type="PROSITE" id="PS51257">
    <property type="entry name" value="PROKAR_LIPOPROTEIN"/>
    <property type="match status" value="1"/>
</dbReference>
<organism evidence="3 4">
    <name type="scientific">Promicromonospora umidemergens</name>
    <dbReference type="NCBI Taxonomy" id="629679"/>
    <lineage>
        <taxon>Bacteria</taxon>
        <taxon>Bacillati</taxon>
        <taxon>Actinomycetota</taxon>
        <taxon>Actinomycetes</taxon>
        <taxon>Micrococcales</taxon>
        <taxon>Promicromonosporaceae</taxon>
        <taxon>Promicromonospora</taxon>
    </lineage>
</organism>
<keyword evidence="2" id="KW-0732">Signal</keyword>
<reference evidence="4" key="1">
    <citation type="journal article" date="2019" name="Int. J. Syst. Evol. Microbiol.">
        <title>The Global Catalogue of Microorganisms (GCM) 10K type strain sequencing project: providing services to taxonomists for standard genome sequencing and annotation.</title>
        <authorList>
            <consortium name="The Broad Institute Genomics Platform"/>
            <consortium name="The Broad Institute Genome Sequencing Center for Infectious Disease"/>
            <person name="Wu L."/>
            <person name="Ma J."/>
        </authorList>
    </citation>
    <scope>NUCLEOTIDE SEQUENCE [LARGE SCALE GENOMIC DNA]</scope>
    <source>
        <strain evidence="4">JCM 17975</strain>
    </source>
</reference>
<dbReference type="EMBL" id="BAABHM010000010">
    <property type="protein sequence ID" value="GAA4699136.1"/>
    <property type="molecule type" value="Genomic_DNA"/>
</dbReference>
<evidence type="ECO:0000256" key="2">
    <source>
        <dbReference type="SAM" id="SignalP"/>
    </source>
</evidence>
<protein>
    <submittedName>
        <fullName evidence="3">Extracellular solute-binding protein</fullName>
    </submittedName>
</protein>
<evidence type="ECO:0000313" key="3">
    <source>
        <dbReference type="EMBL" id="GAA4699136.1"/>
    </source>
</evidence>
<comment type="caution">
    <text evidence="3">The sequence shown here is derived from an EMBL/GenBank/DDBJ whole genome shotgun (WGS) entry which is preliminary data.</text>
</comment>
<evidence type="ECO:0000256" key="1">
    <source>
        <dbReference type="SAM" id="MobiDB-lite"/>
    </source>
</evidence>
<feature type="chain" id="PRO_5047164119" evidence="2">
    <location>
        <begin position="24"/>
        <end position="412"/>
    </location>
</feature>
<name>A0ABP8X1C8_9MICO</name>
<dbReference type="PANTHER" id="PTHR42779:SF1">
    <property type="entry name" value="PROTEIN YNJB"/>
    <property type="match status" value="1"/>
</dbReference>
<keyword evidence="4" id="KW-1185">Reference proteome</keyword>
<dbReference type="RefSeq" id="WP_253873579.1">
    <property type="nucleotide sequence ID" value="NZ_BAABHM010000010.1"/>
</dbReference>
<dbReference type="Gene3D" id="3.40.190.10">
    <property type="entry name" value="Periplasmic binding protein-like II"/>
    <property type="match status" value="2"/>
</dbReference>
<accession>A0ABP8X1C8</accession>
<dbReference type="Pfam" id="PF13416">
    <property type="entry name" value="SBP_bac_8"/>
    <property type="match status" value="1"/>
</dbReference>
<sequence>MRTSKKAAALVGVAALTLLTACAPPAPEDGGGGAGAAVTDPADVPDTPSEPVTLNILDVAGNQRLTEGMVDEFVEENPDVIESVTWETGGAPDVTGLVKPQVDSGNLSIDVVFTGNDGLAAGISEDLWLPVMDDYGDRVSNQENYLEPAAKMQELAQGYGVVTTYYPSGPLLQYNPEVVDTPPASPEELLEWAEANPGKFGYARPANSGPGRTFLMGLPYVLGDEDPTDPENGWDKTWAYLKELGQYVDTYPTGTGQVITNLADGTWAMVPTTTGWEIAPRAEGQLPNTLEAAAFDDFTWVTDAHYAAIPKGQSADKISAIMLLLQDMLTPEQNAKAYDAGYFYPGPAVEGATLDLAPQESQGVIEEFGRPMFDELIESQDSVVPLDADAMVTAFDIWDREVGAGKTEEEAG</sequence>
<feature type="signal peptide" evidence="2">
    <location>
        <begin position="1"/>
        <end position="23"/>
    </location>
</feature>
<proteinExistence type="predicted"/>
<feature type="region of interest" description="Disordered" evidence="1">
    <location>
        <begin position="28"/>
        <end position="51"/>
    </location>
</feature>
<dbReference type="PANTHER" id="PTHR42779">
    <property type="entry name" value="PROTEIN YNJB"/>
    <property type="match status" value="1"/>
</dbReference>
<dbReference type="Proteomes" id="UP001500843">
    <property type="component" value="Unassembled WGS sequence"/>
</dbReference>
<evidence type="ECO:0000313" key="4">
    <source>
        <dbReference type="Proteomes" id="UP001500843"/>
    </source>
</evidence>
<dbReference type="InterPro" id="IPR006059">
    <property type="entry name" value="SBP"/>
</dbReference>
<dbReference type="SUPFAM" id="SSF53850">
    <property type="entry name" value="Periplasmic binding protein-like II"/>
    <property type="match status" value="1"/>
</dbReference>